<gene>
    <name evidence="1" type="ORF">C5750_14760</name>
</gene>
<reference evidence="1 2" key="1">
    <citation type="submission" date="2018-02" db="EMBL/GenBank/DDBJ databases">
        <title>The draft genome of Phyllobacterium myrsinacearum DSM5892.</title>
        <authorList>
            <person name="Li L."/>
            <person name="Liu L."/>
            <person name="Zhang X."/>
            <person name="Wang T."/>
        </authorList>
    </citation>
    <scope>NUCLEOTIDE SEQUENCE [LARGE SCALE GENOMIC DNA]</scope>
    <source>
        <strain evidence="1 2">DSM 5892</strain>
    </source>
</reference>
<dbReference type="Proteomes" id="UP000238563">
    <property type="component" value="Unassembled WGS sequence"/>
</dbReference>
<protein>
    <recommendedName>
        <fullName evidence="3">SnoaL-like domain-containing protein</fullName>
    </recommendedName>
</protein>
<accession>A0A2S9JGU2</accession>
<dbReference type="InterPro" id="IPR032710">
    <property type="entry name" value="NTF2-like_dom_sf"/>
</dbReference>
<dbReference type="Gene3D" id="3.10.450.50">
    <property type="match status" value="1"/>
</dbReference>
<dbReference type="EMBL" id="PVBT01000004">
    <property type="protein sequence ID" value="PRD52174.1"/>
    <property type="molecule type" value="Genomic_DNA"/>
</dbReference>
<evidence type="ECO:0000313" key="2">
    <source>
        <dbReference type="Proteomes" id="UP000238563"/>
    </source>
</evidence>
<dbReference type="RefSeq" id="WP_105734684.1">
    <property type="nucleotide sequence ID" value="NZ_PVBT01000004.1"/>
</dbReference>
<dbReference type="AlphaFoldDB" id="A0A2S9JGU2"/>
<dbReference type="OrthoDB" id="9808719at2"/>
<name>A0A2S9JGU2_9HYPH</name>
<evidence type="ECO:0008006" key="3">
    <source>
        <dbReference type="Google" id="ProtNLM"/>
    </source>
</evidence>
<keyword evidence="2" id="KW-1185">Reference proteome</keyword>
<comment type="caution">
    <text evidence="1">The sequence shown here is derived from an EMBL/GenBank/DDBJ whole genome shotgun (WGS) entry which is preliminary data.</text>
</comment>
<sequence>MTTDLDKLANRYVAVWNEPDQTKRRNGIERLWVQDGLHFTPTREVKGYDALEARVEESHSKFVRDQGFIFRVSGEPLGHHGLVKFYWVMVDPKSDTVNAVGSDVVLLDASGCIISDYQFTEPLSRA</sequence>
<dbReference type="SUPFAM" id="SSF54427">
    <property type="entry name" value="NTF2-like"/>
    <property type="match status" value="1"/>
</dbReference>
<evidence type="ECO:0000313" key="1">
    <source>
        <dbReference type="EMBL" id="PRD52174.1"/>
    </source>
</evidence>
<proteinExistence type="predicted"/>
<organism evidence="1 2">
    <name type="scientific">Phyllobacterium myrsinacearum</name>
    <dbReference type="NCBI Taxonomy" id="28101"/>
    <lineage>
        <taxon>Bacteria</taxon>
        <taxon>Pseudomonadati</taxon>
        <taxon>Pseudomonadota</taxon>
        <taxon>Alphaproteobacteria</taxon>
        <taxon>Hyphomicrobiales</taxon>
        <taxon>Phyllobacteriaceae</taxon>
        <taxon>Phyllobacterium</taxon>
    </lineage>
</organism>